<dbReference type="SUPFAM" id="SSF54675">
    <property type="entry name" value="Nicotinate/Quinolinate PRTase N-terminal domain-like"/>
    <property type="match status" value="1"/>
</dbReference>
<evidence type="ECO:0000259" key="11">
    <source>
        <dbReference type="Pfam" id="PF01729"/>
    </source>
</evidence>
<protein>
    <recommendedName>
        <fullName evidence="9">Nicotinate-nucleotide pyrophosphorylase [carboxylating]</fullName>
        <ecNumber evidence="9">2.4.2.19</ecNumber>
    </recommendedName>
    <alternativeName>
        <fullName evidence="9">Quinolinate phosphoribosyltransferase [decarboxylating]</fullName>
    </alternativeName>
</protein>
<dbReference type="GO" id="GO:0034213">
    <property type="term" value="P:quinolinate catabolic process"/>
    <property type="evidence" value="ECO:0007669"/>
    <property type="project" value="TreeGrafter"/>
</dbReference>
<evidence type="ECO:0000256" key="2">
    <source>
        <dbReference type="ARBA" id="ARBA00004893"/>
    </source>
</evidence>
<dbReference type="GO" id="GO:0004514">
    <property type="term" value="F:nicotinate-nucleotide diphosphorylase (carboxylating) activity"/>
    <property type="evidence" value="ECO:0007669"/>
    <property type="project" value="UniProtKB-EC"/>
</dbReference>
<feature type="coiled-coil region" evidence="10">
    <location>
        <begin position="168"/>
        <end position="195"/>
    </location>
</feature>
<evidence type="ECO:0000256" key="6">
    <source>
        <dbReference type="ARBA" id="ARBA00022676"/>
    </source>
</evidence>
<keyword evidence="10" id="KW-0175">Coiled coil</keyword>
<evidence type="ECO:0000313" key="13">
    <source>
        <dbReference type="EMBL" id="AIF00027.1"/>
    </source>
</evidence>
<evidence type="ECO:0000256" key="4">
    <source>
        <dbReference type="ARBA" id="ARBA00011218"/>
    </source>
</evidence>
<dbReference type="PANTHER" id="PTHR32179">
    <property type="entry name" value="NICOTINATE-NUCLEOTIDE PYROPHOSPHORYLASE [CARBOXYLATING]"/>
    <property type="match status" value="1"/>
</dbReference>
<evidence type="ECO:0000256" key="8">
    <source>
        <dbReference type="ARBA" id="ARBA00047445"/>
    </source>
</evidence>
<reference evidence="13" key="1">
    <citation type="journal article" date="2014" name="Genome Biol. Evol.">
        <title>Pangenome evidence for extensive interdomain horizontal transfer affecting lineage core and shell genes in uncultured planktonic thaumarchaeota and euryarchaeota.</title>
        <authorList>
            <person name="Deschamps P."/>
            <person name="Zivanovic Y."/>
            <person name="Moreira D."/>
            <person name="Rodriguez-Valera F."/>
            <person name="Lopez-Garcia P."/>
        </authorList>
    </citation>
    <scope>NUCLEOTIDE SEQUENCE</scope>
</reference>
<evidence type="ECO:0000256" key="10">
    <source>
        <dbReference type="SAM" id="Coils"/>
    </source>
</evidence>
<dbReference type="GO" id="GO:0009435">
    <property type="term" value="P:NAD+ biosynthetic process"/>
    <property type="evidence" value="ECO:0007669"/>
    <property type="project" value="UniProtKB-UniPathway"/>
</dbReference>
<accession>A0A075GDE6</accession>
<dbReference type="Pfam" id="PF02749">
    <property type="entry name" value="QRPTase_N"/>
    <property type="match status" value="1"/>
</dbReference>
<sequence length="280" mass="31051">MDISPKKELLRFLSEDIQRGDITSALLTNQKIRAKIISRQQGIVAGIGFAKNIFQLKGCTVRIFTKDGSRLKANQTILQVLGSAKSILSCERTVLNLVSRMSGIATQTNYLVSQIKKYSKKTNLYSTRKTAPGLRYFDKEAVVIGGGHKHRMALDDMIMIKDNHLLLSNSMEDIIKKARKKHKQVEVEVENQRDAVLAAKYGATIVMLDNFSPARIKKTIIALQKKKLRNKVKLEASGGINFKNISAYAKTGVDMISVGSVTNSVTGLDLSLEVCPLQKK</sequence>
<dbReference type="SUPFAM" id="SSF51690">
    <property type="entry name" value="Nicotinate/Quinolinate PRTase C-terminal domain-like"/>
    <property type="match status" value="1"/>
</dbReference>
<dbReference type="FunFam" id="3.90.1170.20:FF:000001">
    <property type="entry name" value="Nicotinate-nucleotide diphosphorylase (Carboxylating)"/>
    <property type="match status" value="1"/>
</dbReference>
<keyword evidence="7 9" id="KW-0808">Transferase</keyword>
<keyword evidence="6 9" id="KW-0328">Glycosyltransferase</keyword>
<dbReference type="EC" id="2.4.2.19" evidence="9"/>
<dbReference type="CDD" id="cd01572">
    <property type="entry name" value="QPRTase"/>
    <property type="match status" value="1"/>
</dbReference>
<dbReference type="FunFam" id="3.20.20.70:FF:000030">
    <property type="entry name" value="Nicotinate-nucleotide pyrophosphorylase, carboxylating"/>
    <property type="match status" value="1"/>
</dbReference>
<comment type="subunit">
    <text evidence="4 9">Hexamer formed by 3 homodimers.</text>
</comment>
<dbReference type="UniPathway" id="UPA00253">
    <property type="reaction ID" value="UER00331"/>
</dbReference>
<dbReference type="InterPro" id="IPR037128">
    <property type="entry name" value="Quinolinate_PRibosylTase_N_sf"/>
</dbReference>
<comment type="function">
    <text evidence="1 9">Involved in the catabolism of quinolinic acid (QA).</text>
</comment>
<dbReference type="InterPro" id="IPR022412">
    <property type="entry name" value="Quinolinate_PRibosylTrfase_N"/>
</dbReference>
<dbReference type="PANTHER" id="PTHR32179:SF3">
    <property type="entry name" value="NICOTINATE-NUCLEOTIDE PYROPHOSPHORYLASE [CARBOXYLATING]"/>
    <property type="match status" value="1"/>
</dbReference>
<evidence type="ECO:0000259" key="12">
    <source>
        <dbReference type="Pfam" id="PF02749"/>
    </source>
</evidence>
<dbReference type="Gene3D" id="3.90.1170.20">
    <property type="entry name" value="Quinolinate phosphoribosyl transferase, N-terminal domain"/>
    <property type="match status" value="1"/>
</dbReference>
<feature type="domain" description="Quinolinate phosphoribosyl transferase C-terminal" evidence="11">
    <location>
        <begin position="104"/>
        <end position="273"/>
    </location>
</feature>
<dbReference type="InterPro" id="IPR002638">
    <property type="entry name" value="Quinolinate_PRibosylTrfase_C"/>
</dbReference>
<dbReference type="Gene3D" id="3.20.20.70">
    <property type="entry name" value="Aldolase class I"/>
    <property type="match status" value="1"/>
</dbReference>
<dbReference type="InterPro" id="IPR027277">
    <property type="entry name" value="NadC/ModD"/>
</dbReference>
<dbReference type="InterPro" id="IPR036068">
    <property type="entry name" value="Nicotinate_pribotase-like_C"/>
</dbReference>
<dbReference type="InterPro" id="IPR013785">
    <property type="entry name" value="Aldolase_TIM"/>
</dbReference>
<organism evidence="13">
    <name type="scientific">uncultured marine thaumarchaeote KM3_128_G11</name>
    <dbReference type="NCBI Taxonomy" id="1455996"/>
    <lineage>
        <taxon>Archaea</taxon>
        <taxon>Nitrososphaerota</taxon>
        <taxon>environmental samples</taxon>
    </lineage>
</organism>
<keyword evidence="5 9" id="KW-0662">Pyridine nucleotide biosynthesis</keyword>
<proteinExistence type="inferred from homology"/>
<gene>
    <name evidence="13" type="primary">QPRT</name>
    <name evidence="13" type="synonym">nadC</name>
</gene>
<dbReference type="InterPro" id="IPR004393">
    <property type="entry name" value="NadC"/>
</dbReference>
<evidence type="ECO:0000256" key="7">
    <source>
        <dbReference type="ARBA" id="ARBA00022679"/>
    </source>
</evidence>
<dbReference type="Pfam" id="PF01729">
    <property type="entry name" value="QRPTase_C"/>
    <property type="match status" value="1"/>
</dbReference>
<dbReference type="NCBIfam" id="TIGR00078">
    <property type="entry name" value="nadC"/>
    <property type="match status" value="1"/>
</dbReference>
<comment type="similarity">
    <text evidence="3 9">Belongs to the NadC/ModD family.</text>
</comment>
<dbReference type="EMBL" id="KF900579">
    <property type="protein sequence ID" value="AIF00027.1"/>
    <property type="molecule type" value="Genomic_DNA"/>
</dbReference>
<evidence type="ECO:0000256" key="1">
    <source>
        <dbReference type="ARBA" id="ARBA00003237"/>
    </source>
</evidence>
<feature type="domain" description="Quinolinate phosphoribosyl transferase N-terminal" evidence="12">
    <location>
        <begin position="21"/>
        <end position="102"/>
    </location>
</feature>
<dbReference type="AlphaFoldDB" id="A0A075GDE6"/>
<comment type="catalytic activity">
    <reaction evidence="8 9">
        <text>nicotinate beta-D-ribonucleotide + CO2 + diphosphate = quinolinate + 5-phospho-alpha-D-ribose 1-diphosphate + 2 H(+)</text>
        <dbReference type="Rhea" id="RHEA:12733"/>
        <dbReference type="ChEBI" id="CHEBI:15378"/>
        <dbReference type="ChEBI" id="CHEBI:16526"/>
        <dbReference type="ChEBI" id="CHEBI:29959"/>
        <dbReference type="ChEBI" id="CHEBI:33019"/>
        <dbReference type="ChEBI" id="CHEBI:57502"/>
        <dbReference type="ChEBI" id="CHEBI:58017"/>
        <dbReference type="EC" id="2.4.2.19"/>
    </reaction>
</comment>
<evidence type="ECO:0000256" key="5">
    <source>
        <dbReference type="ARBA" id="ARBA00022642"/>
    </source>
</evidence>
<dbReference type="GO" id="GO:0005737">
    <property type="term" value="C:cytoplasm"/>
    <property type="evidence" value="ECO:0007669"/>
    <property type="project" value="TreeGrafter"/>
</dbReference>
<evidence type="ECO:0000256" key="9">
    <source>
        <dbReference type="PIRNR" id="PIRNR006250"/>
    </source>
</evidence>
<evidence type="ECO:0000256" key="3">
    <source>
        <dbReference type="ARBA" id="ARBA00009400"/>
    </source>
</evidence>
<dbReference type="PIRSF" id="PIRSF006250">
    <property type="entry name" value="NadC_ModD"/>
    <property type="match status" value="1"/>
</dbReference>
<comment type="pathway">
    <text evidence="2 9">Cofactor biosynthesis; NAD(+) biosynthesis; nicotinate D-ribonucleotide from quinolinate: step 1/1.</text>
</comment>
<name>A0A075GDE6_9ARCH</name>